<keyword evidence="5" id="KW-1133">Transmembrane helix</keyword>
<organism evidence="10 11">
    <name type="scientific">Mytilus galloprovincialis</name>
    <name type="common">Mediterranean mussel</name>
    <dbReference type="NCBI Taxonomy" id="29158"/>
    <lineage>
        <taxon>Eukaryota</taxon>
        <taxon>Metazoa</taxon>
        <taxon>Spiralia</taxon>
        <taxon>Lophotrochozoa</taxon>
        <taxon>Mollusca</taxon>
        <taxon>Bivalvia</taxon>
        <taxon>Autobranchia</taxon>
        <taxon>Pteriomorphia</taxon>
        <taxon>Mytilida</taxon>
        <taxon>Mytiloidea</taxon>
        <taxon>Mytilidae</taxon>
        <taxon>Mytilinae</taxon>
        <taxon>Mytilus</taxon>
    </lineage>
</organism>
<keyword evidence="9" id="KW-0119">Carbohydrate metabolism</keyword>
<gene>
    <name evidence="10" type="ORF">MGAL_10B000309</name>
</gene>
<keyword evidence="6 9" id="KW-0333">Golgi apparatus</keyword>
<evidence type="ECO:0000256" key="7">
    <source>
        <dbReference type="ARBA" id="ARBA00023136"/>
    </source>
</evidence>
<name>A0A8B6E2X9_MYTGA</name>
<dbReference type="InterPro" id="IPR018011">
    <property type="entry name" value="Carb_sulfotrans_8-10"/>
</dbReference>
<dbReference type="OrthoDB" id="10340480at2759"/>
<dbReference type="EC" id="2.8.2.-" evidence="9"/>
<dbReference type="GO" id="GO:0008146">
    <property type="term" value="F:sulfotransferase activity"/>
    <property type="evidence" value="ECO:0007669"/>
    <property type="project" value="InterPro"/>
</dbReference>
<proteinExistence type="inferred from homology"/>
<keyword evidence="4" id="KW-0812">Transmembrane</keyword>
<evidence type="ECO:0000256" key="4">
    <source>
        <dbReference type="ARBA" id="ARBA00022692"/>
    </source>
</evidence>
<keyword evidence="3 9" id="KW-0808">Transferase</keyword>
<evidence type="ECO:0000256" key="6">
    <source>
        <dbReference type="ARBA" id="ARBA00023034"/>
    </source>
</evidence>
<dbReference type="GO" id="GO:0000139">
    <property type="term" value="C:Golgi membrane"/>
    <property type="evidence" value="ECO:0007669"/>
    <property type="project" value="UniProtKB-SubCell"/>
</dbReference>
<evidence type="ECO:0000256" key="3">
    <source>
        <dbReference type="ARBA" id="ARBA00022679"/>
    </source>
</evidence>
<keyword evidence="11" id="KW-1185">Reference proteome</keyword>
<evidence type="ECO:0000256" key="5">
    <source>
        <dbReference type="ARBA" id="ARBA00022989"/>
    </source>
</evidence>
<sequence length="151" mass="18030">MREYHIMPINDICRPCKIHYSFIGKMENFENDVSRILKEIGAESYPYFADNFKKEYTSDAIHDIVQAYFEYRMDSDKCIDRHTGIKRVWLKLQIRGFVSQTIPVPFTSNESQIITHQKLLNTILKARDESLNEDLRIKRQYFSKRLIQAFL</sequence>
<evidence type="ECO:0000313" key="11">
    <source>
        <dbReference type="Proteomes" id="UP000596742"/>
    </source>
</evidence>
<keyword evidence="7" id="KW-0472">Membrane</keyword>
<dbReference type="InterPro" id="IPR005331">
    <property type="entry name" value="Sulfotransferase"/>
</dbReference>
<evidence type="ECO:0000256" key="2">
    <source>
        <dbReference type="ARBA" id="ARBA00006339"/>
    </source>
</evidence>
<evidence type="ECO:0000313" key="10">
    <source>
        <dbReference type="EMBL" id="VDI28860.1"/>
    </source>
</evidence>
<dbReference type="AlphaFoldDB" id="A0A8B6E2X9"/>
<dbReference type="Pfam" id="PF03567">
    <property type="entry name" value="Sulfotransfer_2"/>
    <property type="match status" value="1"/>
</dbReference>
<reference evidence="10" key="1">
    <citation type="submission" date="2018-11" db="EMBL/GenBank/DDBJ databases">
        <authorList>
            <person name="Alioto T."/>
            <person name="Alioto T."/>
        </authorList>
    </citation>
    <scope>NUCLEOTIDE SEQUENCE</scope>
</reference>
<evidence type="ECO:0000256" key="9">
    <source>
        <dbReference type="RuleBase" id="RU364020"/>
    </source>
</evidence>
<accession>A0A8B6E2X9</accession>
<dbReference type="EMBL" id="UYJE01004540">
    <property type="protein sequence ID" value="VDI28860.1"/>
    <property type="molecule type" value="Genomic_DNA"/>
</dbReference>
<dbReference type="PANTHER" id="PTHR12137">
    <property type="entry name" value="CARBOHYDRATE SULFOTRANSFERASE"/>
    <property type="match status" value="1"/>
</dbReference>
<dbReference type="PANTHER" id="PTHR12137:SF54">
    <property type="entry name" value="CARBOHYDRATE SULFOTRANSFERASE"/>
    <property type="match status" value="1"/>
</dbReference>
<keyword evidence="9" id="KW-0735">Signal-anchor</keyword>
<protein>
    <recommendedName>
        <fullName evidence="9">Carbohydrate sulfotransferase</fullName>
        <ecNumber evidence="9">2.8.2.-</ecNumber>
    </recommendedName>
</protein>
<comment type="caution">
    <text evidence="10">The sequence shown here is derived from an EMBL/GenBank/DDBJ whole genome shotgun (WGS) entry which is preliminary data.</text>
</comment>
<keyword evidence="8 9" id="KW-0325">Glycoprotein</keyword>
<comment type="subcellular location">
    <subcellularLocation>
        <location evidence="1 9">Golgi apparatus membrane</location>
        <topology evidence="1 9">Single-pass type II membrane protein</topology>
    </subcellularLocation>
</comment>
<evidence type="ECO:0000256" key="1">
    <source>
        <dbReference type="ARBA" id="ARBA00004323"/>
    </source>
</evidence>
<evidence type="ECO:0000256" key="8">
    <source>
        <dbReference type="ARBA" id="ARBA00023180"/>
    </source>
</evidence>
<dbReference type="GO" id="GO:0016051">
    <property type="term" value="P:carbohydrate biosynthetic process"/>
    <property type="evidence" value="ECO:0007669"/>
    <property type="project" value="InterPro"/>
</dbReference>
<dbReference type="Proteomes" id="UP000596742">
    <property type="component" value="Unassembled WGS sequence"/>
</dbReference>
<comment type="similarity">
    <text evidence="2 9">Belongs to the sulfotransferase 2 family.</text>
</comment>